<dbReference type="AlphaFoldDB" id="A0A6M4MD08"/>
<feature type="domain" description="Beta-lactamase-related" evidence="2">
    <location>
        <begin position="41"/>
        <end position="408"/>
    </location>
</feature>
<dbReference type="OrthoDB" id="9814204at2"/>
<protein>
    <submittedName>
        <fullName evidence="3">Beta-lactamase family protein</fullName>
    </submittedName>
</protein>
<dbReference type="KEGG" id="apel:CA267_009910"/>
<dbReference type="PANTHER" id="PTHR43283:SF3">
    <property type="entry name" value="BETA-LACTAMASE FAMILY PROTEIN (AFU_ORTHOLOGUE AFUA_5G07500)"/>
    <property type="match status" value="1"/>
</dbReference>
<dbReference type="PANTHER" id="PTHR43283">
    <property type="entry name" value="BETA-LACTAMASE-RELATED"/>
    <property type="match status" value="1"/>
</dbReference>
<name>A0A6M4MD08_9ALTE</name>
<dbReference type="Pfam" id="PF00144">
    <property type="entry name" value="Beta-lactamase"/>
    <property type="match status" value="1"/>
</dbReference>
<dbReference type="SUPFAM" id="SSF56601">
    <property type="entry name" value="beta-lactamase/transpeptidase-like"/>
    <property type="match status" value="1"/>
</dbReference>
<keyword evidence="1" id="KW-0732">Signal</keyword>
<sequence>MMFRKLAIGVATLLSVSLASCATIAPNPNDENVSDFSQLESRLDTLVTEGVMPGSVTYIIENGEVVFHHINGYQDIQSNTPMQEKTLFRLYSMSKPITSVAIMMLHEEGKLSVDDPVSKYLPAFGDVKVYQSGPVDDMTLVNPDRPMTIGDLLAHKSGITYHFTGETPVHQYYRKHGVKRDTPVGTRPTDGPPAKNLAELTERLAQAPLLHQPGEKFSYSYSTTLLGQIIEVVSNERLDKYLEKHLFAPLGMKDTGFFVTGEDLDRFVTNYLMTENGLKVIETRNNTDYKDMSRLLDGGGALAGTAQDYLAFATMLANKGKYNGKQIIPAKAVDQLFAPQITIEDFGNDAPIDFGYGFAIGSPQTENINFMPAGTYGWAGSGNTLFWVNPQTHSVVLFMTQVITPPPFHKQVPFREYLIDATTE</sequence>
<gene>
    <name evidence="3" type="ORF">CA267_009910</name>
</gene>
<evidence type="ECO:0000259" key="2">
    <source>
        <dbReference type="Pfam" id="PF00144"/>
    </source>
</evidence>
<dbReference type="InterPro" id="IPR050789">
    <property type="entry name" value="Diverse_Enzym_Activities"/>
</dbReference>
<organism evidence="3 4">
    <name type="scientific">Alteromonas pelagimontana</name>
    <dbReference type="NCBI Taxonomy" id="1858656"/>
    <lineage>
        <taxon>Bacteria</taxon>
        <taxon>Pseudomonadati</taxon>
        <taxon>Pseudomonadota</taxon>
        <taxon>Gammaproteobacteria</taxon>
        <taxon>Alteromonadales</taxon>
        <taxon>Alteromonadaceae</taxon>
        <taxon>Alteromonas/Salinimonas group</taxon>
        <taxon>Alteromonas</taxon>
    </lineage>
</organism>
<dbReference type="EMBL" id="CP052766">
    <property type="protein sequence ID" value="QJR81071.1"/>
    <property type="molecule type" value="Genomic_DNA"/>
</dbReference>
<dbReference type="InterPro" id="IPR001466">
    <property type="entry name" value="Beta-lactam-related"/>
</dbReference>
<dbReference type="Proteomes" id="UP000219285">
    <property type="component" value="Chromosome"/>
</dbReference>
<reference evidence="4" key="1">
    <citation type="submission" date="2014-12" db="EMBL/GenBank/DDBJ databases">
        <title>Complete genome sequence of a multi-drug resistant Klebsiella pneumoniae.</title>
        <authorList>
            <person name="Hua X."/>
            <person name="Chen Q."/>
            <person name="Li X."/>
            <person name="Feng Y."/>
            <person name="Ruan Z."/>
            <person name="Yu Y."/>
        </authorList>
    </citation>
    <scope>NUCLEOTIDE SEQUENCE [LARGE SCALE GENOMIC DNA]</scope>
    <source>
        <strain evidence="4">5.12</strain>
    </source>
</reference>
<reference evidence="3 4" key="2">
    <citation type="submission" date="2020-04" db="EMBL/GenBank/DDBJ databases">
        <title>Complete genome sequence of Alteromonas pelagimontana 5.12T.</title>
        <authorList>
            <person name="Sinha R.K."/>
            <person name="Krishnan K.P."/>
            <person name="Kurian J.P."/>
        </authorList>
    </citation>
    <scope>NUCLEOTIDE SEQUENCE [LARGE SCALE GENOMIC DNA]</scope>
    <source>
        <strain evidence="3 4">5.12</strain>
    </source>
</reference>
<feature type="chain" id="PRO_5028864282" evidence="1">
    <location>
        <begin position="23"/>
        <end position="424"/>
    </location>
</feature>
<proteinExistence type="predicted"/>
<dbReference type="PROSITE" id="PS51257">
    <property type="entry name" value="PROKAR_LIPOPROTEIN"/>
    <property type="match status" value="1"/>
</dbReference>
<evidence type="ECO:0000256" key="1">
    <source>
        <dbReference type="SAM" id="SignalP"/>
    </source>
</evidence>
<evidence type="ECO:0000313" key="3">
    <source>
        <dbReference type="EMBL" id="QJR81071.1"/>
    </source>
</evidence>
<feature type="signal peptide" evidence="1">
    <location>
        <begin position="1"/>
        <end position="22"/>
    </location>
</feature>
<dbReference type="RefSeq" id="WP_075607635.1">
    <property type="nucleotide sequence ID" value="NZ_CP052766.1"/>
</dbReference>
<accession>A0A6M4MD08</accession>
<evidence type="ECO:0000313" key="4">
    <source>
        <dbReference type="Proteomes" id="UP000219285"/>
    </source>
</evidence>
<dbReference type="Gene3D" id="3.40.710.10">
    <property type="entry name" value="DD-peptidase/beta-lactamase superfamily"/>
    <property type="match status" value="1"/>
</dbReference>
<dbReference type="InterPro" id="IPR012338">
    <property type="entry name" value="Beta-lactam/transpept-like"/>
</dbReference>
<keyword evidence="4" id="KW-1185">Reference proteome</keyword>